<proteinExistence type="inferred from homology"/>
<dbReference type="PANTHER" id="PTHR21646:SF24">
    <property type="entry name" value="UBIQUITIN CARBOXYL-TERMINAL HYDROLASE"/>
    <property type="match status" value="1"/>
</dbReference>
<evidence type="ECO:0000256" key="5">
    <source>
        <dbReference type="ARBA" id="ARBA00022786"/>
    </source>
</evidence>
<evidence type="ECO:0000256" key="1">
    <source>
        <dbReference type="ARBA" id="ARBA00000707"/>
    </source>
</evidence>
<dbReference type="GO" id="GO:0006508">
    <property type="term" value="P:proteolysis"/>
    <property type="evidence" value="ECO:0007669"/>
    <property type="project" value="UniProtKB-KW"/>
</dbReference>
<dbReference type="VEuPathDB" id="MicrosporidiaDB:M970_060850"/>
<dbReference type="VEuPathDB" id="MicrosporidiaDB:ECU06_0910"/>
<gene>
    <name evidence="9" type="ORF">ECU06_0910</name>
</gene>
<evidence type="ECO:0000256" key="6">
    <source>
        <dbReference type="ARBA" id="ARBA00022801"/>
    </source>
</evidence>
<keyword evidence="7" id="KW-0788">Thiol protease</keyword>
<dbReference type="GO" id="GO:0004843">
    <property type="term" value="F:cysteine-type deubiquitinase activity"/>
    <property type="evidence" value="ECO:0007669"/>
    <property type="project" value="UniProtKB-EC"/>
</dbReference>
<sequence>MMAEESLDQKPASSSGQCEYAVSFAFAKSQGMFRRASCIDGSSNPKVPGPRVDFVPESVWKSMRDGLFVSPACGADVQLQPRSTGKAVLITFMIDELIPSASAPGSSKSVVVKVGWIFSILQSLINLGDLVPHEAPSHGGGMRRSRRVVNAIVDPTDRLFDIVPEIMGLRLGLDEFMRRYRVLASDGRVLHPLARLDEFENRSVLKISKITRMPDGRVLSVEDHMRSIVRGLRNQGNTCFMNSGLQCLMNCWKLSEYFISREYEESLNRHKAIYASLASAYYDLISQVYDGNLHAITPVGIRKSLGSIYEEYKGNDEQDSVEFITKMLDTLHEALSTQSSHPKKKEKEKWWEHNRSIITDLFFFCLKSTLTCRGCGSTKVSIEPAVCLSLPIPRSMQHKDNIVVFYESGRRQPVKIYADASTSIRGLKKLLDAEYGVLGKVMCIWYDGNRNMLEPADDVVLQDIPQTLFCYEYSEDIEYCWVHLKTKRLFMDKSFKFNILIKASGYDGLLVLLEMKKTLACLVSEEVRCLLEESSISSYFKLENAGKTPREKQMNFPVAVVISRAHEGKRLLSLFHDPLGTIREIGAPKPTLQHCVNRFLEKEDLHPSERLHCEGCNGKMMFSKKMDLEDLPMYLIIQLKRFQYVNSSPMKISTLIEYPLDKFLLNGVEYMVIGVCNHDSDAVTSSGHYVSYLRKNGWYLCNDQKIERVDEVDKEHTYVLFLERCS</sequence>
<dbReference type="CDD" id="cd02674">
    <property type="entry name" value="Peptidase_C19R"/>
    <property type="match status" value="1"/>
</dbReference>
<dbReference type="Gene3D" id="3.90.70.10">
    <property type="entry name" value="Cysteine proteinases"/>
    <property type="match status" value="2"/>
</dbReference>
<name>M1KK90_ENCCN</name>
<dbReference type="AlphaFoldDB" id="M1KK90"/>
<dbReference type="VEuPathDB" id="MicrosporidiaDB:AEWD_060870"/>
<keyword evidence="6 9" id="KW-0378">Hydrolase</keyword>
<dbReference type="InterPro" id="IPR018200">
    <property type="entry name" value="USP_CS"/>
</dbReference>
<evidence type="ECO:0000256" key="3">
    <source>
        <dbReference type="ARBA" id="ARBA00012759"/>
    </source>
</evidence>
<organism evidence="9">
    <name type="scientific">Encephalitozoon cuniculi</name>
    <name type="common">Microsporidian parasite</name>
    <dbReference type="NCBI Taxonomy" id="6035"/>
    <lineage>
        <taxon>Eukaryota</taxon>
        <taxon>Fungi</taxon>
        <taxon>Fungi incertae sedis</taxon>
        <taxon>Microsporidia</taxon>
        <taxon>Unikaryonidae</taxon>
        <taxon>Encephalitozoon</taxon>
    </lineage>
</organism>
<dbReference type="PANTHER" id="PTHR21646">
    <property type="entry name" value="UBIQUITIN CARBOXYL-TERMINAL HYDROLASE"/>
    <property type="match status" value="1"/>
</dbReference>
<evidence type="ECO:0000313" key="9">
    <source>
        <dbReference type="EMBL" id="AGE95656.1"/>
    </source>
</evidence>
<dbReference type="VEuPathDB" id="MicrosporidiaDB:AEWR_060850"/>
<feature type="domain" description="USP" evidence="8">
    <location>
        <begin position="230"/>
        <end position="725"/>
    </location>
</feature>
<evidence type="ECO:0000256" key="7">
    <source>
        <dbReference type="ARBA" id="ARBA00022807"/>
    </source>
</evidence>
<dbReference type="InterPro" id="IPR050185">
    <property type="entry name" value="Ub_carboxyl-term_hydrolase"/>
</dbReference>
<comment type="similarity">
    <text evidence="2">Belongs to the peptidase C19 family.</text>
</comment>
<dbReference type="SUPFAM" id="SSF54001">
    <property type="entry name" value="Cysteine proteinases"/>
    <property type="match status" value="1"/>
</dbReference>
<reference evidence="9" key="1">
    <citation type="journal article" date="2013" name="Eukaryot. Cell">
        <title>Extremely Reduced Levels of Heterozygosity in the Vertebrate Pathogen Encephalitozoon cuniculi.</title>
        <authorList>
            <person name="Selman M."/>
            <person name="Sak B."/>
            <person name="Kvac M."/>
            <person name="Farinelli L."/>
            <person name="Weiss L.M."/>
            <person name="Corradi N."/>
        </authorList>
    </citation>
    <scope>NUCLEOTIDE SEQUENCE</scope>
</reference>
<dbReference type="InterPro" id="IPR038765">
    <property type="entry name" value="Papain-like_cys_pep_sf"/>
</dbReference>
<evidence type="ECO:0000259" key="8">
    <source>
        <dbReference type="PROSITE" id="PS50235"/>
    </source>
</evidence>
<dbReference type="InterPro" id="IPR028889">
    <property type="entry name" value="USP"/>
</dbReference>
<dbReference type="GO" id="GO:0016579">
    <property type="term" value="P:protein deubiquitination"/>
    <property type="evidence" value="ECO:0007669"/>
    <property type="project" value="InterPro"/>
</dbReference>
<dbReference type="Pfam" id="PF00443">
    <property type="entry name" value="UCH"/>
    <property type="match status" value="1"/>
</dbReference>
<dbReference type="VEuPathDB" id="MicrosporidiaDB:AEWQ_060840"/>
<dbReference type="EC" id="3.4.19.12" evidence="3"/>
<comment type="catalytic activity">
    <reaction evidence="1">
        <text>Thiol-dependent hydrolysis of ester, thioester, amide, peptide and isopeptide bonds formed by the C-terminal Gly of ubiquitin (a 76-residue protein attached to proteins as an intracellular targeting signal).</text>
        <dbReference type="EC" id="3.4.19.12"/>
    </reaction>
</comment>
<dbReference type="EMBL" id="KC513609">
    <property type="protein sequence ID" value="AGE95656.1"/>
    <property type="molecule type" value="Genomic_DNA"/>
</dbReference>
<evidence type="ECO:0000256" key="4">
    <source>
        <dbReference type="ARBA" id="ARBA00022670"/>
    </source>
</evidence>
<dbReference type="InterPro" id="IPR001394">
    <property type="entry name" value="Peptidase_C19_UCH"/>
</dbReference>
<keyword evidence="4" id="KW-0645">Protease</keyword>
<protein>
    <recommendedName>
        <fullName evidence="3">ubiquitinyl hydrolase 1</fullName>
        <ecNumber evidence="3">3.4.19.12</ecNumber>
    </recommendedName>
</protein>
<evidence type="ECO:0000256" key="2">
    <source>
        <dbReference type="ARBA" id="ARBA00009085"/>
    </source>
</evidence>
<accession>M1KK90</accession>
<dbReference type="PROSITE" id="PS50235">
    <property type="entry name" value="USP_3"/>
    <property type="match status" value="1"/>
</dbReference>
<keyword evidence="5" id="KW-0833">Ubl conjugation pathway</keyword>
<dbReference type="PROSITE" id="PS00972">
    <property type="entry name" value="USP_1"/>
    <property type="match status" value="1"/>
</dbReference>